<accession>A0A3B0RKP8</accession>
<reference evidence="1" key="1">
    <citation type="submission" date="2018-06" db="EMBL/GenBank/DDBJ databases">
        <authorList>
            <person name="Zhirakovskaya E."/>
        </authorList>
    </citation>
    <scope>NUCLEOTIDE SEQUENCE</scope>
</reference>
<sequence length="43" mass="4917">MLVVDELKGGRDRKIESDPSEILEENISIDLQSELNEAWQTIC</sequence>
<dbReference type="AlphaFoldDB" id="A0A3B0RKP8"/>
<gene>
    <name evidence="1" type="ORF">MNBD_ALPHA04-927</name>
</gene>
<proteinExistence type="predicted"/>
<evidence type="ECO:0000313" key="1">
    <source>
        <dbReference type="EMBL" id="VAV92589.1"/>
    </source>
</evidence>
<feature type="non-terminal residue" evidence="1">
    <location>
        <position position="43"/>
    </location>
</feature>
<dbReference type="EMBL" id="UOEF01000144">
    <property type="protein sequence ID" value="VAV92589.1"/>
    <property type="molecule type" value="Genomic_DNA"/>
</dbReference>
<organism evidence="1">
    <name type="scientific">hydrothermal vent metagenome</name>
    <dbReference type="NCBI Taxonomy" id="652676"/>
    <lineage>
        <taxon>unclassified sequences</taxon>
        <taxon>metagenomes</taxon>
        <taxon>ecological metagenomes</taxon>
    </lineage>
</organism>
<protein>
    <submittedName>
        <fullName evidence="1">Uncharacterized protein</fullName>
    </submittedName>
</protein>
<name>A0A3B0RKP8_9ZZZZ</name>